<feature type="compositionally biased region" description="Basic residues" evidence="1">
    <location>
        <begin position="176"/>
        <end position="185"/>
    </location>
</feature>
<protein>
    <submittedName>
        <fullName evidence="2">Uncharacterized protein</fullName>
    </submittedName>
</protein>
<feature type="compositionally biased region" description="Basic and acidic residues" evidence="1">
    <location>
        <begin position="207"/>
        <end position="216"/>
    </location>
</feature>
<feature type="compositionally biased region" description="Acidic residues" evidence="1">
    <location>
        <begin position="132"/>
        <end position="143"/>
    </location>
</feature>
<sequence>MSQSVIVDLALRITELELLLGHHLEHNDATEDEALELYTLDDFQARRRKTPSGFYCYPDPPDEDDDDSQRSPKRHRSDTVPMDDDQQTPPPPFHSQDSQSQNNKQSSQQQNSDDQEDPNPQVDEEKPAKGADDEDSDSDSSDSESDKSDGEGGDGKKVRRVPISILHCDLTTTSSRARRERRRVSHSPFGSHNVGQPVAKKPKKKKPQTEEEKEAALDEEADERALRLLPDKSAAPPTQHSLASLLDRFVYPYPLTNITGQNKLIEEFLRGYNEADDLVRVSLSRDTFLTLLQSALLDRFGLGSKHRVTTADIVAKAKAAAPGQTEALLELEKRIVGQINTYKTQNYLESRVALCDLIGFERKWSKLSNHLKGVHNRTLYIAAHEETRKFKKARAKKKDIESLCAGQGKWAGDCGKWVRKYREPLTYARTQISNLFDLFGFVVLLHPSVRVENLGRPSASLTRLTEALKETLRERRDLQAAIASRDKKHLNILKKLIREFAVPSQTDDLLYHLDNFIASCKPFKY</sequence>
<evidence type="ECO:0000313" key="3">
    <source>
        <dbReference type="Proteomes" id="UP000815677"/>
    </source>
</evidence>
<feature type="compositionally biased region" description="Basic and acidic residues" evidence="1">
    <location>
        <begin position="144"/>
        <end position="156"/>
    </location>
</feature>
<dbReference type="Proteomes" id="UP000815677">
    <property type="component" value="Unassembled WGS sequence"/>
</dbReference>
<feature type="compositionally biased region" description="Low complexity" evidence="1">
    <location>
        <begin position="95"/>
        <end position="112"/>
    </location>
</feature>
<keyword evidence="3" id="KW-1185">Reference proteome</keyword>
<name>A0ABQ0LAQ0_MYCCL</name>
<feature type="region of interest" description="Disordered" evidence="1">
    <location>
        <begin position="49"/>
        <end position="221"/>
    </location>
</feature>
<dbReference type="EMBL" id="DF844231">
    <property type="protein sequence ID" value="GAT48057.1"/>
    <property type="molecule type" value="Genomic_DNA"/>
</dbReference>
<gene>
    <name evidence="2" type="ORF">MCHLO_05493</name>
</gene>
<accession>A0ABQ0LAQ0</accession>
<evidence type="ECO:0000256" key="1">
    <source>
        <dbReference type="SAM" id="MobiDB-lite"/>
    </source>
</evidence>
<reference evidence="2" key="1">
    <citation type="submission" date="2014-09" db="EMBL/GenBank/DDBJ databases">
        <title>Genome sequence of the luminous mushroom Mycena chlorophos for searching fungal bioluminescence genes.</title>
        <authorList>
            <person name="Tanaka Y."/>
            <person name="Kasuga D."/>
            <person name="Oba Y."/>
            <person name="Hase S."/>
            <person name="Sato K."/>
            <person name="Oba Y."/>
            <person name="Sakakibara Y."/>
        </authorList>
    </citation>
    <scope>NUCLEOTIDE SEQUENCE</scope>
</reference>
<organism evidence="2 3">
    <name type="scientific">Mycena chlorophos</name>
    <name type="common">Agaric fungus</name>
    <name type="synonym">Agaricus chlorophos</name>
    <dbReference type="NCBI Taxonomy" id="658473"/>
    <lineage>
        <taxon>Eukaryota</taxon>
        <taxon>Fungi</taxon>
        <taxon>Dikarya</taxon>
        <taxon>Basidiomycota</taxon>
        <taxon>Agaricomycotina</taxon>
        <taxon>Agaricomycetes</taxon>
        <taxon>Agaricomycetidae</taxon>
        <taxon>Agaricales</taxon>
        <taxon>Marasmiineae</taxon>
        <taxon>Mycenaceae</taxon>
        <taxon>Mycena</taxon>
    </lineage>
</organism>
<evidence type="ECO:0000313" key="2">
    <source>
        <dbReference type="EMBL" id="GAT48057.1"/>
    </source>
</evidence>
<proteinExistence type="predicted"/>